<accession>A0AAN8SD21</accession>
<comment type="caution">
    <text evidence="2">The sequence shown here is derived from an EMBL/GenBank/DDBJ whole genome shotgun (WGS) entry which is preliminary data.</text>
</comment>
<name>A0AAN8SD21_POLSC</name>
<feature type="region of interest" description="Disordered" evidence="1">
    <location>
        <begin position="29"/>
        <end position="52"/>
    </location>
</feature>
<sequence length="135" mass="14792">MSDSTHTPPKLDIQRIDALVRRLGRKKEAVGVVPGPGPGPPEGHKANNLNGKTGMETVNILKEFLPRKCQTSAAQYTFKETFPAERVKAESRRREKNSQDGVKKAENFGGNGRRETYVGSSRDESGPDRKENGSG</sequence>
<feature type="region of interest" description="Disordered" evidence="1">
    <location>
        <begin position="85"/>
        <end position="135"/>
    </location>
</feature>
<dbReference type="EMBL" id="JAWJWE010000001">
    <property type="protein sequence ID" value="KAK6644357.1"/>
    <property type="molecule type" value="Genomic_DNA"/>
</dbReference>
<protein>
    <submittedName>
        <fullName evidence="2">Uncharacterized protein</fullName>
    </submittedName>
</protein>
<proteinExistence type="predicted"/>
<dbReference type="Proteomes" id="UP001372834">
    <property type="component" value="Unassembled WGS sequence"/>
</dbReference>
<gene>
    <name evidence="2" type="ORF">RUM43_000624</name>
</gene>
<evidence type="ECO:0000313" key="2">
    <source>
        <dbReference type="EMBL" id="KAK6644357.1"/>
    </source>
</evidence>
<evidence type="ECO:0000256" key="1">
    <source>
        <dbReference type="SAM" id="MobiDB-lite"/>
    </source>
</evidence>
<organism evidence="2 3">
    <name type="scientific">Polyplax serrata</name>
    <name type="common">Common mouse louse</name>
    <dbReference type="NCBI Taxonomy" id="468196"/>
    <lineage>
        <taxon>Eukaryota</taxon>
        <taxon>Metazoa</taxon>
        <taxon>Ecdysozoa</taxon>
        <taxon>Arthropoda</taxon>
        <taxon>Hexapoda</taxon>
        <taxon>Insecta</taxon>
        <taxon>Pterygota</taxon>
        <taxon>Neoptera</taxon>
        <taxon>Paraneoptera</taxon>
        <taxon>Psocodea</taxon>
        <taxon>Troctomorpha</taxon>
        <taxon>Phthiraptera</taxon>
        <taxon>Anoplura</taxon>
        <taxon>Polyplacidae</taxon>
        <taxon>Polyplax</taxon>
    </lineage>
</organism>
<dbReference type="AlphaFoldDB" id="A0AAN8SD21"/>
<reference evidence="2 3" key="1">
    <citation type="submission" date="2023-10" db="EMBL/GenBank/DDBJ databases">
        <title>Genomes of two closely related lineages of the louse Polyplax serrata with different host specificities.</title>
        <authorList>
            <person name="Martinu J."/>
            <person name="Tarabai H."/>
            <person name="Stefka J."/>
            <person name="Hypsa V."/>
        </authorList>
    </citation>
    <scope>NUCLEOTIDE SEQUENCE [LARGE SCALE GENOMIC DNA]</scope>
    <source>
        <strain evidence="2">HR10_N</strain>
    </source>
</reference>
<evidence type="ECO:0000313" key="3">
    <source>
        <dbReference type="Proteomes" id="UP001372834"/>
    </source>
</evidence>